<dbReference type="PANTHER" id="PTHR30124">
    <property type="entry name" value="MEMBRANE-BOUND LYTIC MUREIN TRANSGLYCOSYLASE A"/>
    <property type="match status" value="1"/>
</dbReference>
<evidence type="ECO:0000256" key="5">
    <source>
        <dbReference type="ARBA" id="ARBA00030918"/>
    </source>
</evidence>
<name>I7ZCC4_9GAMM</name>
<feature type="compositionally biased region" description="Low complexity" evidence="6">
    <location>
        <begin position="393"/>
        <end position="415"/>
    </location>
</feature>
<feature type="signal peptide" evidence="7">
    <location>
        <begin position="1"/>
        <end position="36"/>
    </location>
</feature>
<comment type="catalytic activity">
    <reaction evidence="1">
        <text>Exolytic cleavage of the (1-&gt;4)-beta-glycosidic linkage between N-acetylmuramic acid (MurNAc) and N-acetylglucosamine (GlcNAc) residues in peptidoglycan, from either the reducing or the non-reducing ends of the peptidoglycan chains, with concomitant formation of a 1,6-anhydrobond in the MurNAc residue.</text>
        <dbReference type="EC" id="4.2.2.n1"/>
    </reaction>
</comment>
<evidence type="ECO:0000256" key="6">
    <source>
        <dbReference type="SAM" id="MobiDB-lite"/>
    </source>
</evidence>
<sequence length="623" mass="64698">MKVRVPIGSLVLLRRLGIGAAAAVLAACASNPQAPADEDCNCGSSAPASAKAAAAASAPAAAGKAAASAAPPAETGAADQPQPFETRYARFEPVAFADVPGWKDDPLHEGLAAFRQSCTALRKKPVWGELCERSDALDTAQPLAWRTFFENNFRAWSVQQLDRTPDGLITGYYEPLLNGSRNPSPRFAYPVYGTPSDLLFVEAKSLTGSGRQWFRNDDRLLIPAVPGAKGAREYLVQLGDTEPGIRDKKYRVRVDESGTPAIVPYWSRQEIEKRELRAPVFAWVDDPYALYSLQVQGSGKIKLTSGEVVRVGYGEQNGYPFLPRGKPEDAVLVASAAKTRGLQIASSSVSTATAAPAGASVTAQDTAQNAEVADIIAKLKGKSSPAARTVSGAPAASAPRPAKPAASATASTSNNAGVSPEVAAMIAALKKPGSAAPATASFAPAASSMPAAANAAATATFDADTASLPAAAAPRLSQLTDIPDPSYVFFRRIPDGPQGPLGALGVSLTAGRSIAVDPRTTPLGYPVFLSTVGDDGSQKQGRLMFAQDTGGAIRGPVRADFFWGFGPRAGSQAAAMKDAGRMWLLLPKDLQIAAADPVRTRGVGGAVRVAECVVADADNCVEE</sequence>
<evidence type="ECO:0000256" key="4">
    <source>
        <dbReference type="ARBA" id="ARBA00023316"/>
    </source>
</evidence>
<dbReference type="GO" id="GO:0009253">
    <property type="term" value="P:peptidoglycan catabolic process"/>
    <property type="evidence" value="ECO:0007669"/>
    <property type="project" value="TreeGrafter"/>
</dbReference>
<dbReference type="Gene3D" id="2.40.40.10">
    <property type="entry name" value="RlpA-like domain"/>
    <property type="match status" value="2"/>
</dbReference>
<keyword evidence="4" id="KW-0961">Cell wall biogenesis/degradation</keyword>
<dbReference type="Pfam" id="PF06725">
    <property type="entry name" value="3D"/>
    <property type="match status" value="1"/>
</dbReference>
<dbReference type="SUPFAM" id="SSF50685">
    <property type="entry name" value="Barwin-like endoglucanases"/>
    <property type="match status" value="2"/>
</dbReference>
<protein>
    <recommendedName>
        <fullName evidence="2">peptidoglycan lytic exotransglycosylase</fullName>
        <ecNumber evidence="2">4.2.2.n1</ecNumber>
    </recommendedName>
    <alternativeName>
        <fullName evidence="5">Murein hydrolase A</fullName>
    </alternativeName>
</protein>
<dbReference type="RefSeq" id="WP_007185855.1">
    <property type="nucleotide sequence ID" value="NZ_AKGD01000002.1"/>
</dbReference>
<dbReference type="EMBL" id="AKGD01000002">
    <property type="protein sequence ID" value="EIT69332.1"/>
    <property type="molecule type" value="Genomic_DNA"/>
</dbReference>
<dbReference type="GO" id="GO:0008933">
    <property type="term" value="F:peptidoglycan lytic transglycosylase activity"/>
    <property type="evidence" value="ECO:0007669"/>
    <property type="project" value="TreeGrafter"/>
</dbReference>
<dbReference type="AlphaFoldDB" id="I7ZCC4"/>
<dbReference type="Pfam" id="PF03562">
    <property type="entry name" value="MltA"/>
    <property type="match status" value="2"/>
</dbReference>
<gene>
    <name evidence="9" type="ORF">WQQ_29140</name>
</gene>
<dbReference type="GO" id="GO:0009254">
    <property type="term" value="P:peptidoglycan turnover"/>
    <property type="evidence" value="ECO:0007669"/>
    <property type="project" value="InterPro"/>
</dbReference>
<dbReference type="PROSITE" id="PS51257">
    <property type="entry name" value="PROKAR_LIPOPROTEIN"/>
    <property type="match status" value="1"/>
</dbReference>
<dbReference type="CDD" id="cd14485">
    <property type="entry name" value="mltA_like_LT_A"/>
    <property type="match status" value="1"/>
</dbReference>
<feature type="domain" description="Lytic transglycosylase MltA" evidence="8">
    <location>
        <begin position="176"/>
        <end position="491"/>
    </location>
</feature>
<evidence type="ECO:0000313" key="9">
    <source>
        <dbReference type="EMBL" id="EIT69332.1"/>
    </source>
</evidence>
<evidence type="ECO:0000256" key="3">
    <source>
        <dbReference type="ARBA" id="ARBA00023239"/>
    </source>
</evidence>
<feature type="chain" id="PRO_5003713083" description="peptidoglycan lytic exotransglycosylase" evidence="7">
    <location>
        <begin position="37"/>
        <end position="623"/>
    </location>
</feature>
<dbReference type="InterPro" id="IPR005300">
    <property type="entry name" value="MltA_B"/>
</dbReference>
<dbReference type="OrthoDB" id="9783686at2"/>
<keyword evidence="3" id="KW-0456">Lyase</keyword>
<keyword evidence="10" id="KW-1185">Reference proteome</keyword>
<organism evidence="9 10">
    <name type="scientific">Hydrocarboniphaga effusa AP103</name>
    <dbReference type="NCBI Taxonomy" id="1172194"/>
    <lineage>
        <taxon>Bacteria</taxon>
        <taxon>Pseudomonadati</taxon>
        <taxon>Pseudomonadota</taxon>
        <taxon>Gammaproteobacteria</taxon>
        <taxon>Nevskiales</taxon>
        <taxon>Nevskiaceae</taxon>
        <taxon>Hydrocarboniphaga</taxon>
    </lineage>
</organism>
<evidence type="ECO:0000259" key="8">
    <source>
        <dbReference type="SMART" id="SM00925"/>
    </source>
</evidence>
<dbReference type="PATRIC" id="fig|1172194.4.peg.2822"/>
<dbReference type="GO" id="GO:0004553">
    <property type="term" value="F:hydrolase activity, hydrolyzing O-glycosyl compounds"/>
    <property type="evidence" value="ECO:0007669"/>
    <property type="project" value="InterPro"/>
</dbReference>
<evidence type="ECO:0000256" key="1">
    <source>
        <dbReference type="ARBA" id="ARBA00001420"/>
    </source>
</evidence>
<evidence type="ECO:0000313" key="10">
    <source>
        <dbReference type="Proteomes" id="UP000003704"/>
    </source>
</evidence>
<dbReference type="Gene3D" id="2.40.240.50">
    <property type="entry name" value="Barwin-like endoglucanases"/>
    <property type="match status" value="1"/>
</dbReference>
<evidence type="ECO:0000256" key="2">
    <source>
        <dbReference type="ARBA" id="ARBA00012587"/>
    </source>
</evidence>
<dbReference type="STRING" id="1172194.WQQ_29140"/>
<dbReference type="InterPro" id="IPR036908">
    <property type="entry name" value="RlpA-like_sf"/>
</dbReference>
<feature type="region of interest" description="Disordered" evidence="6">
    <location>
        <begin position="386"/>
        <end position="415"/>
    </location>
</feature>
<comment type="caution">
    <text evidence="9">The sequence shown here is derived from an EMBL/GenBank/DDBJ whole genome shotgun (WGS) entry which is preliminary data.</text>
</comment>
<dbReference type="InterPro" id="IPR010611">
    <property type="entry name" value="3D_dom"/>
</dbReference>
<dbReference type="InterPro" id="IPR026044">
    <property type="entry name" value="MltA"/>
</dbReference>
<accession>I7ZCC4</accession>
<dbReference type="GO" id="GO:0071555">
    <property type="term" value="P:cell wall organization"/>
    <property type="evidence" value="ECO:0007669"/>
    <property type="project" value="UniProtKB-KW"/>
</dbReference>
<dbReference type="EC" id="4.2.2.n1" evidence="2"/>
<dbReference type="GO" id="GO:0019867">
    <property type="term" value="C:outer membrane"/>
    <property type="evidence" value="ECO:0007669"/>
    <property type="project" value="InterPro"/>
</dbReference>
<keyword evidence="7" id="KW-0732">Signal</keyword>
<dbReference type="Proteomes" id="UP000003704">
    <property type="component" value="Unassembled WGS sequence"/>
</dbReference>
<evidence type="ECO:0000256" key="7">
    <source>
        <dbReference type="SAM" id="SignalP"/>
    </source>
</evidence>
<dbReference type="PANTHER" id="PTHR30124:SF0">
    <property type="entry name" value="MEMBRANE-BOUND LYTIC MUREIN TRANSGLYCOSYLASE A"/>
    <property type="match status" value="1"/>
</dbReference>
<reference evidence="9 10" key="1">
    <citation type="journal article" date="2012" name="J. Bacteriol.">
        <title>Genome Sequence of n-Alkane-Degrading Hydrocarboniphaga effusa Strain AP103T (ATCC BAA-332T).</title>
        <authorList>
            <person name="Chang H.K."/>
            <person name="Zylstra G.J."/>
            <person name="Chae J.C."/>
        </authorList>
    </citation>
    <scope>NUCLEOTIDE SEQUENCE [LARGE SCALE GENOMIC DNA]</scope>
    <source>
        <strain evidence="9 10">AP103</strain>
    </source>
</reference>
<proteinExistence type="predicted"/>
<dbReference type="SMART" id="SM00925">
    <property type="entry name" value="MltA"/>
    <property type="match status" value="1"/>
</dbReference>